<name>X1PMB4_9ZZZZ</name>
<reference evidence="1" key="1">
    <citation type="journal article" date="2014" name="Front. Microbiol.">
        <title>High frequency of phylogenetically diverse reductive dehalogenase-homologous genes in deep subseafloor sedimentary metagenomes.</title>
        <authorList>
            <person name="Kawai M."/>
            <person name="Futagami T."/>
            <person name="Toyoda A."/>
            <person name="Takaki Y."/>
            <person name="Nishi S."/>
            <person name="Hori S."/>
            <person name="Arai W."/>
            <person name="Tsubouchi T."/>
            <person name="Morono Y."/>
            <person name="Uchiyama I."/>
            <person name="Ito T."/>
            <person name="Fujiyama A."/>
            <person name="Inagaki F."/>
            <person name="Takami H."/>
        </authorList>
    </citation>
    <scope>NUCLEOTIDE SEQUENCE</scope>
    <source>
        <strain evidence="1">Expedition CK06-06</strain>
    </source>
</reference>
<gene>
    <name evidence="1" type="ORF">S06H3_53569</name>
</gene>
<protein>
    <submittedName>
        <fullName evidence="1">Uncharacterized protein</fullName>
    </submittedName>
</protein>
<comment type="caution">
    <text evidence="1">The sequence shown here is derived from an EMBL/GenBank/DDBJ whole genome shotgun (WGS) entry which is preliminary data.</text>
</comment>
<dbReference type="EMBL" id="BARV01034166">
    <property type="protein sequence ID" value="GAI57417.1"/>
    <property type="molecule type" value="Genomic_DNA"/>
</dbReference>
<sequence>MRITETKLVEEHAKRFGIKYLGPILFDYKLEECLSDPKKLLGTKFARNVKDIVKEIS</sequence>
<proteinExistence type="predicted"/>
<accession>X1PMB4</accession>
<evidence type="ECO:0000313" key="1">
    <source>
        <dbReference type="EMBL" id="GAI57417.1"/>
    </source>
</evidence>
<organism evidence="1">
    <name type="scientific">marine sediment metagenome</name>
    <dbReference type="NCBI Taxonomy" id="412755"/>
    <lineage>
        <taxon>unclassified sequences</taxon>
        <taxon>metagenomes</taxon>
        <taxon>ecological metagenomes</taxon>
    </lineage>
</organism>
<dbReference type="AlphaFoldDB" id="X1PMB4"/>